<keyword evidence="6" id="KW-0677">Repeat</keyword>
<evidence type="ECO:0000259" key="13">
    <source>
        <dbReference type="PROSITE" id="PS50105"/>
    </source>
</evidence>
<dbReference type="PANTHER" id="PTHR22998">
    <property type="entry name" value="SARM1"/>
    <property type="match status" value="1"/>
</dbReference>
<keyword evidence="7" id="KW-0378">Hydrolase</keyword>
<evidence type="ECO:0000256" key="6">
    <source>
        <dbReference type="ARBA" id="ARBA00022737"/>
    </source>
</evidence>
<dbReference type="SUPFAM" id="SSF52200">
    <property type="entry name" value="Toll/Interleukin receptor TIR domain"/>
    <property type="match status" value="1"/>
</dbReference>
<feature type="region of interest" description="Disordered" evidence="11">
    <location>
        <begin position="746"/>
        <end position="985"/>
    </location>
</feature>
<dbReference type="Gene3D" id="1.25.10.10">
    <property type="entry name" value="Leucine-rich Repeat Variant"/>
    <property type="match status" value="1"/>
</dbReference>
<evidence type="ECO:0000256" key="3">
    <source>
        <dbReference type="ARBA" id="ARBA00011982"/>
    </source>
</evidence>
<feature type="region of interest" description="Disordered" evidence="11">
    <location>
        <begin position="52"/>
        <end position="79"/>
    </location>
</feature>
<evidence type="ECO:0000256" key="10">
    <source>
        <dbReference type="ARBA" id="ARBA00047304"/>
    </source>
</evidence>
<dbReference type="eggNOG" id="KOG3678">
    <property type="taxonomic scope" value="Eukaryota"/>
</dbReference>
<dbReference type="Pfam" id="PF07647">
    <property type="entry name" value="SAM_2"/>
    <property type="match status" value="1"/>
</dbReference>
<dbReference type="FunCoup" id="B0WD04">
    <property type="interactions" value="36"/>
</dbReference>
<accession>B0WD04</accession>
<proteinExistence type="inferred from homology"/>
<keyword evidence="4" id="KW-0963">Cytoplasm</keyword>
<evidence type="ECO:0000256" key="9">
    <source>
        <dbReference type="ARBA" id="ARBA00023027"/>
    </source>
</evidence>
<dbReference type="VEuPathDB" id="VectorBase:CPIJ004908"/>
<dbReference type="SMART" id="SM00454">
    <property type="entry name" value="SAM"/>
    <property type="match status" value="2"/>
</dbReference>
<dbReference type="InterPro" id="IPR011989">
    <property type="entry name" value="ARM-like"/>
</dbReference>
<dbReference type="Proteomes" id="UP000002320">
    <property type="component" value="Unassembled WGS sequence"/>
</dbReference>
<keyword evidence="16" id="KW-1185">Reference proteome</keyword>
<dbReference type="InterPro" id="IPR039184">
    <property type="entry name" value="SARM1"/>
</dbReference>
<dbReference type="GO" id="GO:0035591">
    <property type="term" value="F:signaling adaptor activity"/>
    <property type="evidence" value="ECO:0007669"/>
    <property type="project" value="InterPro"/>
</dbReference>
<dbReference type="OMA" id="KSCEVQT"/>
<keyword evidence="5" id="KW-0399">Innate immunity</keyword>
<evidence type="ECO:0000259" key="12">
    <source>
        <dbReference type="PROSITE" id="PS50104"/>
    </source>
</evidence>
<reference evidence="15" key="2">
    <citation type="submission" date="2020-05" db="UniProtKB">
        <authorList>
            <consortium name="EnsemblMetazoa"/>
        </authorList>
    </citation>
    <scope>IDENTIFICATION</scope>
    <source>
        <strain evidence="15">JHB</strain>
    </source>
</reference>
<organism>
    <name type="scientific">Culex quinquefasciatus</name>
    <name type="common">Southern house mosquito</name>
    <name type="synonym">Culex pungens</name>
    <dbReference type="NCBI Taxonomy" id="7176"/>
    <lineage>
        <taxon>Eukaryota</taxon>
        <taxon>Metazoa</taxon>
        <taxon>Ecdysozoa</taxon>
        <taxon>Arthropoda</taxon>
        <taxon>Hexapoda</taxon>
        <taxon>Insecta</taxon>
        <taxon>Pterygota</taxon>
        <taxon>Neoptera</taxon>
        <taxon>Endopterygota</taxon>
        <taxon>Diptera</taxon>
        <taxon>Nematocera</taxon>
        <taxon>Culicoidea</taxon>
        <taxon>Culicidae</taxon>
        <taxon>Culicinae</taxon>
        <taxon>Culicini</taxon>
        <taxon>Culex</taxon>
        <taxon>Culex</taxon>
    </lineage>
</organism>
<keyword evidence="9" id="KW-0520">NAD</keyword>
<evidence type="ECO:0000313" key="15">
    <source>
        <dbReference type="EnsemblMetazoa" id="CPIJ004908-PA"/>
    </source>
</evidence>
<dbReference type="HOGENOM" id="CLU_003286_1_0_1"/>
<dbReference type="FunFam" id="1.10.150.50:FF:000043">
    <property type="entry name" value="Sterile alpha and TIR motif-containing 1"/>
    <property type="match status" value="1"/>
</dbReference>
<dbReference type="GO" id="GO:0005737">
    <property type="term" value="C:cytoplasm"/>
    <property type="evidence" value="ECO:0007669"/>
    <property type="project" value="UniProtKB-SubCell"/>
</dbReference>
<name>B0WD04_CULQU</name>
<feature type="compositionally biased region" description="Basic and acidic residues" evidence="11">
    <location>
        <begin position="881"/>
        <end position="895"/>
    </location>
</feature>
<dbReference type="AlphaFoldDB" id="B0WD04"/>
<dbReference type="InterPro" id="IPR016024">
    <property type="entry name" value="ARM-type_fold"/>
</dbReference>
<dbReference type="GO" id="GO:0030425">
    <property type="term" value="C:dendrite"/>
    <property type="evidence" value="ECO:0007669"/>
    <property type="project" value="TreeGrafter"/>
</dbReference>
<dbReference type="STRING" id="7176.B0WD04"/>
<dbReference type="CDD" id="cd09502">
    <property type="entry name" value="SAM_SARM1-like_repeat2"/>
    <property type="match status" value="1"/>
</dbReference>
<dbReference type="Pfam" id="PF13676">
    <property type="entry name" value="TIR_2"/>
    <property type="match status" value="1"/>
</dbReference>
<dbReference type="FunFam" id="1.10.150.50:FF:000056">
    <property type="entry name" value="Ectoderm-expressed 4, isoform D"/>
    <property type="match status" value="1"/>
</dbReference>
<dbReference type="KEGG" id="cqu:CpipJ_CPIJ004908"/>
<dbReference type="PANTHER" id="PTHR22998:SF1">
    <property type="entry name" value="NAD(+) HYDROLASE SARM1"/>
    <property type="match status" value="1"/>
</dbReference>
<dbReference type="OrthoDB" id="7741637at2759"/>
<feature type="domain" description="TIR" evidence="12">
    <location>
        <begin position="600"/>
        <end position="743"/>
    </location>
</feature>
<dbReference type="SUPFAM" id="SSF48371">
    <property type="entry name" value="ARM repeat"/>
    <property type="match status" value="1"/>
</dbReference>
<dbReference type="VEuPathDB" id="VectorBase:CQUJHB012395"/>
<evidence type="ECO:0000256" key="4">
    <source>
        <dbReference type="ARBA" id="ARBA00022490"/>
    </source>
</evidence>
<evidence type="ECO:0000256" key="1">
    <source>
        <dbReference type="ARBA" id="ARBA00004496"/>
    </source>
</evidence>
<dbReference type="InterPro" id="IPR013761">
    <property type="entry name" value="SAM/pointed_sf"/>
</dbReference>
<feature type="compositionally biased region" description="Low complexity" evidence="11">
    <location>
        <begin position="847"/>
        <end position="857"/>
    </location>
</feature>
<dbReference type="CDD" id="cd24153">
    <property type="entry name" value="SARM1_N"/>
    <property type="match status" value="1"/>
</dbReference>
<dbReference type="GO" id="GO:0044297">
    <property type="term" value="C:cell body"/>
    <property type="evidence" value="ECO:0007669"/>
    <property type="project" value="UniProtKB-ARBA"/>
</dbReference>
<dbReference type="GO" id="GO:0045087">
    <property type="term" value="P:innate immune response"/>
    <property type="evidence" value="ECO:0007669"/>
    <property type="project" value="UniProtKB-KW"/>
</dbReference>
<dbReference type="Pfam" id="PF00536">
    <property type="entry name" value="SAM_1"/>
    <property type="match status" value="1"/>
</dbReference>
<sequence length="1074" mass="119039">MGDFQQAEANNIAAHSVKVSSDHFSAEKKAISQAQQRQTVTASGVFNQEKTVSSATQSKFSSHSMVSSSSQMSTHSSSMNGTMTMGEDFPSFEDLERISGNPAEIENAIHKYSSHMTKYVENLHNGEQLKKAPNLLNTMNEIIRRAWAVPTHGHELGASLCDTLRTTGGLDILMKNCVDSDSDVQFSSARLLEQCLTTENRSHVVKNGLDKVVNVACVCTRNNATDHSRVGTGILEHLFKHSEDTCSNVIRLGGLDAVLFECRKNDVETLRHCAGALANLSLYGGAENQEAMINRKVPSWLFPLAFHHDENIKYYACLAIVVLVANKEIEAEVIKSGTLNLVEPFVTSHNPSEFAKSNLAHAHGQSKHWLERLVPVLSSKREEARNLAAFHFCMEAGIKKEQGNTNIFKEIGAIEPLIRVASSPNAIASKFAAQALRLIGEEVPHKLSQQVPLWNTEDVREWVKQIGFTEYEQSFFDSKVDGDLLLQLTEENLHNDIGMTNGIRRKRFERELQNLKRMADYSSRDSDGMHTFLYRIAPEYTIYTYAMLNAGVELESIKDLDDDQLIAECNIKNSIHRSRILNAIKSNEIISTTSEKSTEKNLDVFVSYRRSNGSQLASLLKVHLELRGFSVFIDVERLEAGKFDNNLLQSIRHAKHFLLVLTQDALDRCIEDGEGKDWVHREIVAALNSDCNIIPIIDNFQWPEPERLPEDMRGVCHFNGVRWIHDYQDACVDKLERFMRAETNQRGSPMDHFRNLLNRPAGDSTPTTPTIYQRMHSNDSGKSSDKENQGLPSGGCSSNGNRYRKSSSPARHPPGSYATTGRTSRFPNARPPGNLMRNLRHSEMRRSSAAGLSGASAQRPPLPPKIETRCHSYDGLLGGGDESKKRTTPEGRDAVDAAAAPSKSQPVPLRDDPAGKSAAPPEESIKAKNRRSRSMDDLFDDDGHHATAVADFLENTQSMENLSEPPPAVPTSPPPPPDSPVPIMGGGNICLNRRFVEPAVECRSSDTASPESCYEEPCENEVITVDSTPRREDDAVSTTSSVASGTGKKTSSNNQTTSPFINKYVKKVKSLMKK</sequence>
<dbReference type="InterPro" id="IPR035897">
    <property type="entry name" value="Toll_tir_struct_dom_sf"/>
</dbReference>
<feature type="domain" description="SAM" evidence="13">
    <location>
        <begin position="454"/>
        <end position="518"/>
    </location>
</feature>
<reference evidence="14" key="1">
    <citation type="submission" date="2007-03" db="EMBL/GenBank/DDBJ databases">
        <title>Annotation of Culex pipiens quinquefasciatus.</title>
        <authorList>
            <consortium name="The Broad Institute Genome Sequencing Platform"/>
            <person name="Atkinson P.W."/>
            <person name="Hemingway J."/>
            <person name="Christensen B.M."/>
            <person name="Higgs S."/>
            <person name="Kodira C."/>
            <person name="Hannick L."/>
            <person name="Megy K."/>
            <person name="O'Leary S."/>
            <person name="Pearson M."/>
            <person name="Haas B.J."/>
            <person name="Mauceli E."/>
            <person name="Wortman J.R."/>
            <person name="Lee N.H."/>
            <person name="Guigo R."/>
            <person name="Stanke M."/>
            <person name="Alvarado L."/>
            <person name="Amedeo P."/>
            <person name="Antoine C.H."/>
            <person name="Arensburger P."/>
            <person name="Bidwell S.L."/>
            <person name="Crawford M."/>
            <person name="Camaro F."/>
            <person name="Devon K."/>
            <person name="Engels R."/>
            <person name="Hammond M."/>
            <person name="Howarth C."/>
            <person name="Koehrsen M."/>
            <person name="Lawson D."/>
            <person name="Montgomery P."/>
            <person name="Nene V."/>
            <person name="Nusbaum C."/>
            <person name="Puiu D."/>
            <person name="Romero-Severson J."/>
            <person name="Severson D.W."/>
            <person name="Shumway M."/>
            <person name="Sisk P."/>
            <person name="Stolte C."/>
            <person name="Zeng Q."/>
            <person name="Eisenstadt E."/>
            <person name="Fraser-Liggett C."/>
            <person name="Strausberg R."/>
            <person name="Galagan J."/>
            <person name="Birren B."/>
            <person name="Collins F.H."/>
        </authorList>
    </citation>
    <scope>NUCLEOTIDE SEQUENCE [LARGE SCALE GENOMIC DNA]</scope>
    <source>
        <strain evidence="14">JHB</strain>
    </source>
</reference>
<dbReference type="GO" id="GO:0061809">
    <property type="term" value="F:NAD+ nucleosidase activity, cyclic ADP-ribose generating"/>
    <property type="evidence" value="ECO:0007669"/>
    <property type="project" value="UniProtKB-EC"/>
</dbReference>
<dbReference type="SUPFAM" id="SSF47769">
    <property type="entry name" value="SAM/Pointed domain"/>
    <property type="match status" value="2"/>
</dbReference>
<dbReference type="SMART" id="SM00255">
    <property type="entry name" value="TIR"/>
    <property type="match status" value="1"/>
</dbReference>
<feature type="compositionally biased region" description="Polar residues" evidence="11">
    <location>
        <begin position="817"/>
        <end position="826"/>
    </location>
</feature>
<feature type="compositionally biased region" description="Basic and acidic residues" evidence="11">
    <location>
        <begin position="933"/>
        <end position="945"/>
    </location>
</feature>
<dbReference type="VEuPathDB" id="VectorBase:CQUJHB016520"/>
<dbReference type="PROSITE" id="PS50104">
    <property type="entry name" value="TIR"/>
    <property type="match status" value="1"/>
</dbReference>
<dbReference type="EMBL" id="DS231892">
    <property type="protein sequence ID" value="EDS44079.1"/>
    <property type="molecule type" value="Genomic_DNA"/>
</dbReference>
<evidence type="ECO:0000256" key="7">
    <source>
        <dbReference type="ARBA" id="ARBA00022801"/>
    </source>
</evidence>
<dbReference type="GO" id="GO:0003953">
    <property type="term" value="F:NAD+ nucleosidase activity"/>
    <property type="evidence" value="ECO:0007669"/>
    <property type="project" value="InterPro"/>
</dbReference>
<dbReference type="InParanoid" id="B0WD04"/>
<feature type="compositionally biased region" description="Pro residues" evidence="11">
    <location>
        <begin position="964"/>
        <end position="980"/>
    </location>
</feature>
<dbReference type="GO" id="GO:0007165">
    <property type="term" value="P:signal transduction"/>
    <property type="evidence" value="ECO:0007669"/>
    <property type="project" value="InterPro"/>
</dbReference>
<feature type="compositionally biased region" description="Low complexity" evidence="11">
    <location>
        <begin position="58"/>
        <end position="79"/>
    </location>
</feature>
<protein>
    <recommendedName>
        <fullName evidence="3">ADP-ribosyl cyclase/cyclic ADP-ribose hydrolase</fullName>
        <ecNumber evidence="3">3.2.2.6</ecNumber>
    </recommendedName>
</protein>
<feature type="compositionally biased region" description="Low complexity" evidence="11">
    <location>
        <begin position="1036"/>
        <end position="1052"/>
    </location>
</feature>
<dbReference type="GO" id="GO:0019677">
    <property type="term" value="P:NAD+ catabolic process"/>
    <property type="evidence" value="ECO:0007669"/>
    <property type="project" value="UniProtKB-ARBA"/>
</dbReference>
<dbReference type="InterPro" id="IPR001660">
    <property type="entry name" value="SAM"/>
</dbReference>
<dbReference type="PROSITE" id="PS50105">
    <property type="entry name" value="SAM_DOMAIN"/>
    <property type="match status" value="1"/>
</dbReference>
<keyword evidence="8" id="KW-0391">Immunity</keyword>
<comment type="subcellular location">
    <subcellularLocation>
        <location evidence="1">Cytoplasm</location>
    </subcellularLocation>
</comment>
<dbReference type="Gene3D" id="3.40.50.10140">
    <property type="entry name" value="Toll/interleukin-1 receptor homology (TIR) domain"/>
    <property type="match status" value="1"/>
</dbReference>
<dbReference type="GO" id="GO:0048678">
    <property type="term" value="P:response to axon injury"/>
    <property type="evidence" value="ECO:0007669"/>
    <property type="project" value="InterPro"/>
</dbReference>
<gene>
    <name evidence="15" type="primary">6036544</name>
    <name evidence="14" type="ORF">CpipJ_CPIJ004908</name>
</gene>
<dbReference type="EnsemblMetazoa" id="CPIJ004908-RA">
    <property type="protein sequence ID" value="CPIJ004908-PA"/>
    <property type="gene ID" value="CPIJ004908"/>
</dbReference>
<feature type="compositionally biased region" description="Basic and acidic residues" evidence="11">
    <location>
        <begin position="776"/>
        <end position="788"/>
    </location>
</feature>
<evidence type="ECO:0000313" key="14">
    <source>
        <dbReference type="EMBL" id="EDS44079.1"/>
    </source>
</evidence>
<dbReference type="GO" id="GO:0034128">
    <property type="term" value="P:negative regulation of MyD88-independent toll-like receptor signaling pathway"/>
    <property type="evidence" value="ECO:0007669"/>
    <property type="project" value="InterPro"/>
</dbReference>
<evidence type="ECO:0000313" key="16">
    <source>
        <dbReference type="Proteomes" id="UP000002320"/>
    </source>
</evidence>
<evidence type="ECO:0000256" key="5">
    <source>
        <dbReference type="ARBA" id="ARBA00022588"/>
    </source>
</evidence>
<feature type="compositionally biased region" description="Polar residues" evidence="11">
    <location>
        <begin position="795"/>
        <end position="809"/>
    </location>
</feature>
<comment type="catalytic activity">
    <reaction evidence="10">
        <text>NAD(+) + H2O = ADP-D-ribose + nicotinamide + H(+)</text>
        <dbReference type="Rhea" id="RHEA:16301"/>
        <dbReference type="ChEBI" id="CHEBI:15377"/>
        <dbReference type="ChEBI" id="CHEBI:15378"/>
        <dbReference type="ChEBI" id="CHEBI:17154"/>
        <dbReference type="ChEBI" id="CHEBI:57540"/>
        <dbReference type="ChEBI" id="CHEBI:57967"/>
        <dbReference type="EC" id="3.2.2.6"/>
    </reaction>
    <physiologicalReaction direction="left-to-right" evidence="10">
        <dbReference type="Rhea" id="RHEA:16302"/>
    </physiologicalReaction>
</comment>
<dbReference type="CDD" id="cd09501">
    <property type="entry name" value="SAM_SARM1-like_repeat1"/>
    <property type="match status" value="1"/>
</dbReference>
<evidence type="ECO:0000256" key="8">
    <source>
        <dbReference type="ARBA" id="ARBA00022859"/>
    </source>
</evidence>
<dbReference type="Gene3D" id="1.10.150.50">
    <property type="entry name" value="Transcription Factor, Ets-1"/>
    <property type="match status" value="2"/>
</dbReference>
<evidence type="ECO:0000256" key="11">
    <source>
        <dbReference type="SAM" id="MobiDB-lite"/>
    </source>
</evidence>
<feature type="region of interest" description="Disordered" evidence="11">
    <location>
        <begin position="1024"/>
        <end position="1058"/>
    </location>
</feature>
<dbReference type="InterPro" id="IPR000157">
    <property type="entry name" value="TIR_dom"/>
</dbReference>
<comment type="similarity">
    <text evidence="2">Belongs to the SARM1 family.</text>
</comment>
<evidence type="ECO:0000256" key="2">
    <source>
        <dbReference type="ARBA" id="ARBA00008291"/>
    </source>
</evidence>
<dbReference type="FunFam" id="3.40.50.10140:FF:000012">
    <property type="entry name" value="Sterile alpha and TIR motif-containing protein"/>
    <property type="match status" value="1"/>
</dbReference>
<dbReference type="EC" id="3.2.2.6" evidence="3"/>